<organism evidence="5 6">
    <name type="scientific">Candidatus Lambdaproteobacteria bacterium RIFOXYD2_FULL_50_16</name>
    <dbReference type="NCBI Taxonomy" id="1817772"/>
    <lineage>
        <taxon>Bacteria</taxon>
        <taxon>Pseudomonadati</taxon>
        <taxon>Pseudomonadota</taxon>
        <taxon>Candidatus Lambdaproteobacteria</taxon>
    </lineage>
</organism>
<dbReference type="PANTHER" id="PTHR42974">
    <property type="entry name" value="GLUTAMINE SYNTHETASE"/>
    <property type="match status" value="1"/>
</dbReference>
<evidence type="ECO:0000256" key="1">
    <source>
        <dbReference type="PROSITE-ProRule" id="PRU01330"/>
    </source>
</evidence>
<evidence type="ECO:0000313" key="6">
    <source>
        <dbReference type="Proteomes" id="UP000178449"/>
    </source>
</evidence>
<dbReference type="InterPro" id="IPR014746">
    <property type="entry name" value="Gln_synth/guanido_kin_cat_dom"/>
</dbReference>
<comment type="similarity">
    <text evidence="1 2">Belongs to the glutamine synthetase family.</text>
</comment>
<gene>
    <name evidence="5" type="ORF">A2527_09245</name>
</gene>
<dbReference type="GO" id="GO:0006542">
    <property type="term" value="P:glutamine biosynthetic process"/>
    <property type="evidence" value="ECO:0007669"/>
    <property type="project" value="InterPro"/>
</dbReference>
<dbReference type="SMART" id="SM01230">
    <property type="entry name" value="Gln-synt_C"/>
    <property type="match status" value="1"/>
</dbReference>
<dbReference type="EMBL" id="MFNE01000043">
    <property type="protein sequence ID" value="OGG94029.1"/>
    <property type="molecule type" value="Genomic_DNA"/>
</dbReference>
<dbReference type="InterPro" id="IPR008146">
    <property type="entry name" value="Gln_synth_cat_dom"/>
</dbReference>
<name>A0A1F6G7E8_9PROT</name>
<dbReference type="PANTHER" id="PTHR42974:SF1">
    <property type="entry name" value="TYPE-3 GLUTAMINE SYNTHETASE"/>
    <property type="match status" value="1"/>
</dbReference>
<dbReference type="PROSITE" id="PS51987">
    <property type="entry name" value="GS_CATALYTIC"/>
    <property type="match status" value="1"/>
</dbReference>
<evidence type="ECO:0000256" key="2">
    <source>
        <dbReference type="RuleBase" id="RU000384"/>
    </source>
</evidence>
<accession>A0A1F6G7E8</accession>
<dbReference type="Pfam" id="PF18318">
    <property type="entry name" value="Gln-synt_C-ter"/>
    <property type="match status" value="1"/>
</dbReference>
<dbReference type="InterPro" id="IPR040577">
    <property type="entry name" value="Gln-synt_C"/>
</dbReference>
<dbReference type="Gene3D" id="1.20.120.1560">
    <property type="match status" value="1"/>
</dbReference>
<reference evidence="5 6" key="1">
    <citation type="journal article" date="2016" name="Nat. Commun.">
        <title>Thousands of microbial genomes shed light on interconnected biogeochemical processes in an aquifer system.</title>
        <authorList>
            <person name="Anantharaman K."/>
            <person name="Brown C.T."/>
            <person name="Hug L.A."/>
            <person name="Sharon I."/>
            <person name="Castelle C.J."/>
            <person name="Probst A.J."/>
            <person name="Thomas B.C."/>
            <person name="Singh A."/>
            <person name="Wilkins M.J."/>
            <person name="Karaoz U."/>
            <person name="Brodie E.L."/>
            <person name="Williams K.H."/>
            <person name="Hubbard S.S."/>
            <person name="Banfield J.F."/>
        </authorList>
    </citation>
    <scope>NUCLEOTIDE SEQUENCE [LARGE SCALE GENOMIC DNA]</scope>
</reference>
<dbReference type="SUPFAM" id="SSF55931">
    <property type="entry name" value="Glutamine synthetase/guanido kinase"/>
    <property type="match status" value="1"/>
</dbReference>
<dbReference type="InterPro" id="IPR052725">
    <property type="entry name" value="GS_Type-3"/>
</dbReference>
<dbReference type="AlphaFoldDB" id="A0A1F6G7E8"/>
<dbReference type="GO" id="GO:0004356">
    <property type="term" value="F:glutamine synthetase activity"/>
    <property type="evidence" value="ECO:0007669"/>
    <property type="project" value="InterPro"/>
</dbReference>
<dbReference type="InterPro" id="IPR008147">
    <property type="entry name" value="Gln_synt_N"/>
</dbReference>
<protein>
    <submittedName>
        <fullName evidence="5">Glutamine synthetase</fullName>
    </submittedName>
</protein>
<evidence type="ECO:0000259" key="4">
    <source>
        <dbReference type="PROSITE" id="PS51987"/>
    </source>
</evidence>
<dbReference type="InterPro" id="IPR027303">
    <property type="entry name" value="Gln_synth_gly_rich_site"/>
</dbReference>
<proteinExistence type="inferred from homology"/>
<dbReference type="PROSITE" id="PS51986">
    <property type="entry name" value="GS_BETA_GRASP"/>
    <property type="match status" value="1"/>
</dbReference>
<dbReference type="Pfam" id="PF00120">
    <property type="entry name" value="Gln-synt_C"/>
    <property type="match status" value="1"/>
</dbReference>
<dbReference type="Gene3D" id="3.30.590.10">
    <property type="entry name" value="Glutamine synthetase/guanido kinase, catalytic domain"/>
    <property type="match status" value="1"/>
</dbReference>
<evidence type="ECO:0000313" key="5">
    <source>
        <dbReference type="EMBL" id="OGG94029.1"/>
    </source>
</evidence>
<comment type="caution">
    <text evidence="5">The sequence shown here is derived from an EMBL/GenBank/DDBJ whole genome shotgun (WGS) entry which is preliminary data.</text>
</comment>
<feature type="domain" description="GS beta-grasp" evidence="3">
    <location>
        <begin position="86"/>
        <end position="179"/>
    </location>
</feature>
<dbReference type="InterPro" id="IPR022147">
    <property type="entry name" value="GSIII_N"/>
</dbReference>
<sequence length="717" mass="78838">MTTARQTTNIAITERGGVSDYKPEGAQITDIYGKHVFNDHVMRQRLPKQVYKTIKKTIDNREPLDATIADTVAAAMKDWAVELGATHFTHWFQPLTGATAEKHDAFLVADELGNAILQFSGKELVQGEPDASSFPSGGIRATFEARGYTAWDPTSPAFVRKTNTGATLCIPTAFCSYTGEALDKKTPLLRSEAAMSKAAARLLNLLGSEEVTGAHSNAGLEQEYFLIDAEYYHQRPDLVAAGRTLFGAPSYKGQSLEDHYFGAIKSRIRTFMEDSERYLYRLGIPIKTRHNEVAPAQYEVAPIFEAANIAVDHNMLIMEVMKEVAGKHKLRMILHEKPFAGINGSGKHCNWSITDSLGNNLLEPGHTPHENMQFLVVLTAIIRAVDKYAKLLRISVAHAGNDHRLGANEAPPAIISIFLGEELETIVKQLVAGSKTSSKGASKIQLGSSVLPHLPKDTTDRNRTSPFAFTGNKFEFRALGASQHVSGPVFFLNTMVADSMDYLSEQIQAAIDGGSTLEQAADKVVKATLTKHQRVIFNGDGYSQEWQAEAAKRGLYNLKTTPDATAHMMDEDIIELFEHYNVLTKGELESRYNIKLETYIKSLQVEVDAVKDIAKTMILPAALKYKAQMDSLNLGPAVKAISGDLDGQIEALAKAIAKLEKEAAHEGGHDLGAHAKHFCDKLVPAMLAVREHADKLETLVADELWPLPKYREMLLLS</sequence>
<dbReference type="Pfam" id="PF12437">
    <property type="entry name" value="GSIII_N"/>
    <property type="match status" value="1"/>
</dbReference>
<evidence type="ECO:0000259" key="3">
    <source>
        <dbReference type="PROSITE" id="PS51986"/>
    </source>
</evidence>
<dbReference type="PROSITE" id="PS00181">
    <property type="entry name" value="GLNA_ATP"/>
    <property type="match status" value="1"/>
</dbReference>
<feature type="domain" description="GS catalytic" evidence="4">
    <location>
        <begin position="191"/>
        <end position="618"/>
    </location>
</feature>
<dbReference type="STRING" id="1817772.A2527_09245"/>
<dbReference type="Proteomes" id="UP000178449">
    <property type="component" value="Unassembled WGS sequence"/>
</dbReference>